<dbReference type="SUPFAM" id="SSF48179">
    <property type="entry name" value="6-phosphogluconate dehydrogenase C-terminal domain-like"/>
    <property type="match status" value="1"/>
</dbReference>
<gene>
    <name evidence="4" type="ORF">Micbo1qcDRAFT_45549</name>
</gene>
<feature type="domain" description="Ketopantoate reductase N-terminal" evidence="2">
    <location>
        <begin position="5"/>
        <end position="177"/>
    </location>
</feature>
<reference evidence="5" key="1">
    <citation type="submission" date="2016-02" db="EMBL/GenBank/DDBJ databases">
        <title>Draft genome sequence of Microdochium bolleyi, a fungal endophyte of beachgrass.</title>
        <authorList>
            <consortium name="DOE Joint Genome Institute"/>
            <person name="David A.S."/>
            <person name="May G."/>
            <person name="Haridas S."/>
            <person name="Lim J."/>
            <person name="Wang M."/>
            <person name="Labutti K."/>
            <person name="Lipzen A."/>
            <person name="Barry K."/>
            <person name="Grigoriev I.V."/>
        </authorList>
    </citation>
    <scope>NUCLEOTIDE SEQUENCE [LARGE SCALE GENOMIC DNA]</scope>
    <source>
        <strain evidence="5">J235TASD1</strain>
    </source>
</reference>
<feature type="region of interest" description="Disordered" evidence="1">
    <location>
        <begin position="269"/>
        <end position="299"/>
    </location>
</feature>
<evidence type="ECO:0000259" key="2">
    <source>
        <dbReference type="Pfam" id="PF02558"/>
    </source>
</evidence>
<evidence type="ECO:0000313" key="4">
    <source>
        <dbReference type="EMBL" id="KXJ94665.1"/>
    </source>
</evidence>
<organism evidence="4 5">
    <name type="scientific">Microdochium bolleyi</name>
    <dbReference type="NCBI Taxonomy" id="196109"/>
    <lineage>
        <taxon>Eukaryota</taxon>
        <taxon>Fungi</taxon>
        <taxon>Dikarya</taxon>
        <taxon>Ascomycota</taxon>
        <taxon>Pezizomycotina</taxon>
        <taxon>Sordariomycetes</taxon>
        <taxon>Xylariomycetidae</taxon>
        <taxon>Xylariales</taxon>
        <taxon>Microdochiaceae</taxon>
        <taxon>Microdochium</taxon>
    </lineage>
</organism>
<dbReference type="OrthoDB" id="3609at2759"/>
<dbReference type="AlphaFoldDB" id="A0A136JBZ7"/>
<evidence type="ECO:0000256" key="1">
    <source>
        <dbReference type="SAM" id="MobiDB-lite"/>
    </source>
</evidence>
<dbReference type="PANTHER" id="PTHR21708:SF30">
    <property type="entry name" value="2-DEHYDROPANTOATE 2-REDUCTASE-RELATED"/>
    <property type="match status" value="1"/>
</dbReference>
<dbReference type="PANTHER" id="PTHR21708">
    <property type="entry name" value="PROBABLE 2-DEHYDROPANTOATE 2-REDUCTASE"/>
    <property type="match status" value="1"/>
</dbReference>
<proteinExistence type="predicted"/>
<dbReference type="EMBL" id="KQ964247">
    <property type="protein sequence ID" value="KXJ94665.1"/>
    <property type="molecule type" value="Genomic_DNA"/>
</dbReference>
<dbReference type="GO" id="GO:0005737">
    <property type="term" value="C:cytoplasm"/>
    <property type="evidence" value="ECO:0007669"/>
    <property type="project" value="TreeGrafter"/>
</dbReference>
<dbReference type="InterPro" id="IPR008927">
    <property type="entry name" value="6-PGluconate_DH-like_C_sf"/>
</dbReference>
<dbReference type="Gene3D" id="3.40.50.720">
    <property type="entry name" value="NAD(P)-binding Rossmann-like Domain"/>
    <property type="match status" value="1"/>
</dbReference>
<feature type="region of interest" description="Disordered" evidence="1">
    <location>
        <begin position="184"/>
        <end position="207"/>
    </location>
</feature>
<sequence length="404" mass="43722">MDQKVLVFGTGSIGTVYAWVVSNTTSPENLVCVLRSSYNAARENGITLNSTIWGQNLNFRPTIVQSVAEVATAFHATTNSNHDGNDKQWDRPFDYIIVASKVLDTSPSTAEILKPVITPGHTAIVLIQNGIHIEDEYAQLYPDNPILSGVVRVPATQTAPAVVEHKQLEELFVGTFPAFLPANSTPSLSDTATPAKEDGKSRSSVAGFAEKSTEAAARFVEMLTRGGATVKLVPDIQAHRWQKLVLNVGWNPVTALSRLRDQHFLRTSSSLAQHESKSHRSSSVSEGWPHSSPSPQELERLDPDFSALGFVRDLMLEVAAVAAAYGYGDVCNAEMVDRLLGMFLAMSPEGIQSSMMADAVQGRSMEVEAIVGNAARLGRAKGVSTPILKTVYMLIRGLDASFRL</sequence>
<dbReference type="InterPro" id="IPR013752">
    <property type="entry name" value="KPA_reductase"/>
</dbReference>
<protein>
    <submittedName>
        <fullName evidence="4">Ketopantoate reductase PanE/ApbA-domain-containing protein</fullName>
    </submittedName>
</protein>
<dbReference type="InterPro" id="IPR013328">
    <property type="entry name" value="6PGD_dom2"/>
</dbReference>
<dbReference type="Gene3D" id="1.10.1040.10">
    <property type="entry name" value="N-(1-d-carboxylethyl)-l-norvaline Dehydrogenase, domain 2"/>
    <property type="match status" value="1"/>
</dbReference>
<dbReference type="Pfam" id="PF02558">
    <property type="entry name" value="ApbA"/>
    <property type="match status" value="1"/>
</dbReference>
<dbReference type="InterPro" id="IPR051402">
    <property type="entry name" value="KPR-Related"/>
</dbReference>
<dbReference type="Pfam" id="PF08546">
    <property type="entry name" value="ApbA_C"/>
    <property type="match status" value="1"/>
</dbReference>
<evidence type="ECO:0000313" key="5">
    <source>
        <dbReference type="Proteomes" id="UP000070501"/>
    </source>
</evidence>
<name>A0A136JBZ7_9PEZI</name>
<dbReference type="InParanoid" id="A0A136JBZ7"/>
<keyword evidence="5" id="KW-1185">Reference proteome</keyword>
<evidence type="ECO:0000259" key="3">
    <source>
        <dbReference type="Pfam" id="PF08546"/>
    </source>
</evidence>
<accession>A0A136JBZ7</accession>
<dbReference type="Proteomes" id="UP000070501">
    <property type="component" value="Unassembled WGS sequence"/>
</dbReference>
<dbReference type="InterPro" id="IPR013332">
    <property type="entry name" value="KPR_N"/>
</dbReference>
<feature type="domain" description="Ketopantoate reductase C-terminal" evidence="3">
    <location>
        <begin position="310"/>
        <end position="398"/>
    </location>
</feature>
<dbReference type="STRING" id="196109.A0A136JBZ7"/>